<feature type="compositionally biased region" description="Basic residues" evidence="1">
    <location>
        <begin position="97"/>
        <end position="107"/>
    </location>
</feature>
<feature type="compositionally biased region" description="Polar residues" evidence="1">
    <location>
        <begin position="171"/>
        <end position="182"/>
    </location>
</feature>
<protein>
    <submittedName>
        <fullName evidence="2">Uncharacterized protein</fullName>
    </submittedName>
</protein>
<name>A0AAD1UHD9_EUPCR</name>
<evidence type="ECO:0000256" key="1">
    <source>
        <dbReference type="SAM" id="MobiDB-lite"/>
    </source>
</evidence>
<feature type="region of interest" description="Disordered" evidence="1">
    <location>
        <begin position="66"/>
        <end position="111"/>
    </location>
</feature>
<evidence type="ECO:0000313" key="3">
    <source>
        <dbReference type="Proteomes" id="UP001295684"/>
    </source>
</evidence>
<feature type="region of interest" description="Disordered" evidence="1">
    <location>
        <begin position="141"/>
        <end position="182"/>
    </location>
</feature>
<feature type="compositionally biased region" description="Basic and acidic residues" evidence="1">
    <location>
        <begin position="148"/>
        <end position="167"/>
    </location>
</feature>
<dbReference type="EMBL" id="CAMPGE010008394">
    <property type="protein sequence ID" value="CAI2367293.1"/>
    <property type="molecule type" value="Genomic_DNA"/>
</dbReference>
<reference evidence="2" key="1">
    <citation type="submission" date="2023-07" db="EMBL/GenBank/DDBJ databases">
        <authorList>
            <consortium name="AG Swart"/>
            <person name="Singh M."/>
            <person name="Singh A."/>
            <person name="Seah K."/>
            <person name="Emmerich C."/>
        </authorList>
    </citation>
    <scope>NUCLEOTIDE SEQUENCE</scope>
    <source>
        <strain evidence="2">DP1</strain>
    </source>
</reference>
<comment type="caution">
    <text evidence="2">The sequence shown here is derived from an EMBL/GenBank/DDBJ whole genome shotgun (WGS) entry which is preliminary data.</text>
</comment>
<keyword evidence="3" id="KW-1185">Reference proteome</keyword>
<dbReference type="AlphaFoldDB" id="A0AAD1UHD9"/>
<evidence type="ECO:0000313" key="2">
    <source>
        <dbReference type="EMBL" id="CAI2367293.1"/>
    </source>
</evidence>
<sequence>MKVGSELHPKRIKKTLPPKPPGKTLNRARRYEVLVKINEENRHIMSRLQNAKSVYNVNKWEKERKEHNRMVKRLSSTSGRVSTHPHFASNDKFKDSCKRRRRPKSQSKAKLDYDPRVTIAKRPKRKKRIIRLKPKYTVNDSLKNSSFHKRDDMANTHEGSLDNRSYDRSPINLNTKFSGETI</sequence>
<dbReference type="Proteomes" id="UP001295684">
    <property type="component" value="Unassembled WGS sequence"/>
</dbReference>
<gene>
    <name evidence="2" type="ORF">ECRASSUSDP1_LOCUS8574</name>
</gene>
<feature type="region of interest" description="Disordered" evidence="1">
    <location>
        <begin position="1"/>
        <end position="25"/>
    </location>
</feature>
<accession>A0AAD1UHD9</accession>
<proteinExistence type="predicted"/>
<organism evidence="2 3">
    <name type="scientific">Euplotes crassus</name>
    <dbReference type="NCBI Taxonomy" id="5936"/>
    <lineage>
        <taxon>Eukaryota</taxon>
        <taxon>Sar</taxon>
        <taxon>Alveolata</taxon>
        <taxon>Ciliophora</taxon>
        <taxon>Intramacronucleata</taxon>
        <taxon>Spirotrichea</taxon>
        <taxon>Hypotrichia</taxon>
        <taxon>Euplotida</taxon>
        <taxon>Euplotidae</taxon>
        <taxon>Moneuplotes</taxon>
    </lineage>
</organism>